<dbReference type="Pfam" id="PF13569">
    <property type="entry name" value="DUF4132"/>
    <property type="match status" value="1"/>
</dbReference>
<dbReference type="EMBL" id="CP096983">
    <property type="protein sequence ID" value="URZ11997.1"/>
    <property type="molecule type" value="Genomic_DNA"/>
</dbReference>
<organism evidence="1 2">
    <name type="scientific">Clostridium felsineum</name>
    <dbReference type="NCBI Taxonomy" id="36839"/>
    <lineage>
        <taxon>Bacteria</taxon>
        <taxon>Bacillati</taxon>
        <taxon>Bacillota</taxon>
        <taxon>Clostridia</taxon>
        <taxon>Eubacteriales</taxon>
        <taxon>Clostridiaceae</taxon>
        <taxon>Clostridium</taxon>
    </lineage>
</organism>
<accession>A0A1S8M7I8</accession>
<evidence type="ECO:0000313" key="1">
    <source>
        <dbReference type="EMBL" id="URZ11997.1"/>
    </source>
</evidence>
<protein>
    <submittedName>
        <fullName evidence="1">Uncharacterized protein</fullName>
    </submittedName>
</protein>
<dbReference type="STRING" id="84029.CROST_05130"/>
<evidence type="ECO:0000313" key="2">
    <source>
        <dbReference type="Proteomes" id="UP000190951"/>
    </source>
</evidence>
<dbReference type="InterPro" id="IPR016024">
    <property type="entry name" value="ARM-type_fold"/>
</dbReference>
<name>A0A1S8M7I8_9CLOT</name>
<gene>
    <name evidence="1" type="ORF">CROST_027140</name>
</gene>
<dbReference type="SUPFAM" id="SSF48371">
    <property type="entry name" value="ARM repeat"/>
    <property type="match status" value="1"/>
</dbReference>
<sequence length="1179" mass="136962">MNLKEHLLDKISKALEQLEIPENIIEKLQDYIEDEISETEFLSLLPRLDFNAFSYDDVEEVVGAYKAINSYRESKYLKKYIDILFSLGEVSAIKIITKAQYVLYDYTLNEYMKAGIEKYIVLALYLEHITFDYARLNKRNFKIIYDICRESPKDVVKAAKFAGENSRMVLYSVYCSSTDIEKDSIYDDFLSSIECSFVDSIDRLYDKKLPSSVTSPVKEFLKGNIDKIEEEILDKIKVHKYDIYIFKILALFSTLNLDKSPVLKRIMQFLSEVDYKNTLDFAYDNIKKVDSIEIYKAFGISLKYYINWYVKKFIGSNDLKYVLKNKYEEDKEAFEEAIKISEGYVRSELIKFMLNTSKRQKYIKELCYDCINIFTKTFSSREISLEKINEIQEFLCSEKSILKIENTIKETDFGEDFPWGVMDDLIGILYLLPKGEDISLSVYERTIVLLGALGYQGVIRRLACNYENGKVKYVKEKFDTIFNLFEKYGLAVEMQMKTIDNMINYYDCTVEEIDALKAVLEKLIDKSSMEVIKNIKSLSVEGRCVFLDHAFIIKEEDSIKQIIDMFGDASKRVRERFVKLFIGKLEFINLIIEKLKSKKKSEREVCVNILSEWLMDEKTKGETKDRIKETLSEVLKTEKNDKLKKALLDVLSLEKKFKTNEIKDVEITKKLVKENKSNSLSWLELDSLSKVRLKGKEEFCENDYLKALIICYSSLKEIGVSYEGNNLSQKLNKIDLQIFANQVFDIWFSKGAEAKKRWVLSFSSVYGGNEIVSKLEKCINEWSKNSRGAIASEAVKALAINGSNEALLIVDGISRKFKFKQVKKAGQEALKIAAKALNISVEELSDRVVPTLGFDKRGERIFDYGIRRFAVRLMEDLTLQVYDENEKKLKALPSPGKRDDETKAKEAYAEYKMFKKQLKTVKTVQTNRLDLALSTERKWLRDEWINLFVENPIMHSFAIGLVWGVYKESKLLDTFRYMEDGTFNTKDEDEFEILENHSIGLVHPLELNNEDLELWKQQLSDYEIIQPIRQLEREVFQVNEEEKGKEYIERFGGKIINGLSLSGKIMNYGWSRGSILDAGVYYEFYAEDDKLNIGAELKFEGLGVGYENENTTIYTLRFYKANTVKRGSYVYDEIKKANVIKPEEVPSRYFSEILYQVSNAVASSNVVDDNWKKKSGIKF</sequence>
<keyword evidence="2" id="KW-1185">Reference proteome</keyword>
<reference evidence="1 2" key="1">
    <citation type="submission" date="2022-04" db="EMBL/GenBank/DDBJ databases">
        <title>Genome sequence of C. roseum typestrain.</title>
        <authorList>
            <person name="Poehlein A."/>
            <person name="Schoch T."/>
            <person name="Duerre P."/>
            <person name="Daniel R."/>
        </authorList>
    </citation>
    <scope>NUCLEOTIDE SEQUENCE [LARGE SCALE GENOMIC DNA]</scope>
    <source>
        <strain evidence="1 2">DSM 7320</strain>
    </source>
</reference>
<dbReference type="RefSeq" id="WP_077834233.1">
    <property type="nucleotide sequence ID" value="NZ_CP096983.1"/>
</dbReference>
<dbReference type="KEGG" id="crw:CROST_027140"/>
<proteinExistence type="predicted"/>
<dbReference type="AlphaFoldDB" id="A0A1S8M7I8"/>
<dbReference type="Proteomes" id="UP000190951">
    <property type="component" value="Chromosome"/>
</dbReference>
<dbReference type="InterPro" id="IPR025406">
    <property type="entry name" value="DUF4132"/>
</dbReference>